<keyword evidence="6" id="KW-0297">G-protein coupled receptor</keyword>
<dbReference type="FunFam" id="2.10.50.30:FF:000004">
    <property type="entry name" value="Taste receptor type 1 member 3-like protein"/>
    <property type="match status" value="1"/>
</dbReference>
<dbReference type="Gene3D" id="3.40.50.2300">
    <property type="match status" value="2"/>
</dbReference>
<dbReference type="AlphaFoldDB" id="A0AAU9XAC1"/>
<feature type="transmembrane region" description="Helical" evidence="11">
    <location>
        <begin position="855"/>
        <end position="875"/>
    </location>
</feature>
<dbReference type="SUPFAM" id="SSF53822">
    <property type="entry name" value="Periplasmic binding protein-like I"/>
    <property type="match status" value="1"/>
</dbReference>
<evidence type="ECO:0000256" key="12">
    <source>
        <dbReference type="SAM" id="SignalP"/>
    </source>
</evidence>
<keyword evidence="7 11" id="KW-0472">Membrane</keyword>
<keyword evidence="9" id="KW-0325">Glycoprotein</keyword>
<keyword evidence="2" id="KW-1003">Cell membrane</keyword>
<keyword evidence="3 11" id="KW-0812">Transmembrane</keyword>
<feature type="transmembrane region" description="Helical" evidence="11">
    <location>
        <begin position="825"/>
        <end position="843"/>
    </location>
</feature>
<keyword evidence="4 12" id="KW-0732">Signal</keyword>
<proteinExistence type="predicted"/>
<keyword evidence="15" id="KW-1185">Reference proteome</keyword>
<dbReference type="Pfam" id="PF07562">
    <property type="entry name" value="NCD3G"/>
    <property type="match status" value="1"/>
</dbReference>
<dbReference type="InterPro" id="IPR017978">
    <property type="entry name" value="GPCR_3_C"/>
</dbReference>
<evidence type="ECO:0000313" key="14">
    <source>
        <dbReference type="EMBL" id="CAH3142125.1"/>
    </source>
</evidence>
<name>A0AAU9XAC1_9CNID</name>
<gene>
    <name evidence="14" type="ORF">PMEA_00019952</name>
</gene>
<dbReference type="InterPro" id="IPR028082">
    <property type="entry name" value="Peripla_BP_I"/>
</dbReference>
<evidence type="ECO:0000256" key="1">
    <source>
        <dbReference type="ARBA" id="ARBA00004651"/>
    </source>
</evidence>
<feature type="transmembrane region" description="Helical" evidence="11">
    <location>
        <begin position="668"/>
        <end position="686"/>
    </location>
</feature>
<evidence type="ECO:0000256" key="5">
    <source>
        <dbReference type="ARBA" id="ARBA00022989"/>
    </source>
</evidence>
<feature type="transmembrane region" description="Helical" evidence="11">
    <location>
        <begin position="692"/>
        <end position="716"/>
    </location>
</feature>
<dbReference type="EMBL" id="CALNXJ010000036">
    <property type="protein sequence ID" value="CAH3142125.1"/>
    <property type="molecule type" value="Genomic_DNA"/>
</dbReference>
<keyword evidence="10" id="KW-0807">Transducer</keyword>
<feature type="transmembrane region" description="Helical" evidence="11">
    <location>
        <begin position="792"/>
        <end position="813"/>
    </location>
</feature>
<accession>A0AAU9XAC1</accession>
<comment type="subcellular location">
    <subcellularLocation>
        <location evidence="1">Cell membrane</location>
        <topology evidence="1">Multi-pass membrane protein</topology>
    </subcellularLocation>
</comment>
<evidence type="ECO:0000256" key="3">
    <source>
        <dbReference type="ARBA" id="ARBA00022692"/>
    </source>
</evidence>
<comment type="caution">
    <text evidence="14">The sequence shown here is derived from an EMBL/GenBank/DDBJ whole genome shotgun (WGS) entry which is preliminary data.</text>
</comment>
<dbReference type="InterPro" id="IPR000337">
    <property type="entry name" value="GPCR_3"/>
</dbReference>
<feature type="transmembrane region" description="Helical" evidence="11">
    <location>
        <begin position="745"/>
        <end position="765"/>
    </location>
</feature>
<protein>
    <recommendedName>
        <fullName evidence="13">G-protein coupled receptors family 3 profile domain-containing protein</fullName>
    </recommendedName>
</protein>
<keyword evidence="8" id="KW-0675">Receptor</keyword>
<dbReference type="InterPro" id="IPR038550">
    <property type="entry name" value="GPCR_3_9-Cys_sf"/>
</dbReference>
<evidence type="ECO:0000256" key="8">
    <source>
        <dbReference type="ARBA" id="ARBA00023170"/>
    </source>
</evidence>
<dbReference type="PANTHER" id="PTHR24060">
    <property type="entry name" value="METABOTROPIC GLUTAMATE RECEPTOR"/>
    <property type="match status" value="1"/>
</dbReference>
<evidence type="ECO:0000313" key="15">
    <source>
        <dbReference type="Proteomes" id="UP001159428"/>
    </source>
</evidence>
<evidence type="ECO:0000256" key="9">
    <source>
        <dbReference type="ARBA" id="ARBA00023180"/>
    </source>
</evidence>
<feature type="signal peptide" evidence="12">
    <location>
        <begin position="1"/>
        <end position="30"/>
    </location>
</feature>
<dbReference type="InterPro" id="IPR050726">
    <property type="entry name" value="mGluR"/>
</dbReference>
<evidence type="ECO:0000256" key="10">
    <source>
        <dbReference type="ARBA" id="ARBA00023224"/>
    </source>
</evidence>
<feature type="non-terminal residue" evidence="14">
    <location>
        <position position="1"/>
    </location>
</feature>
<evidence type="ECO:0000259" key="13">
    <source>
        <dbReference type="PROSITE" id="PS50259"/>
    </source>
</evidence>
<feature type="chain" id="PRO_5043527152" description="G-protein coupled receptors family 3 profile domain-containing protein" evidence="12">
    <location>
        <begin position="31"/>
        <end position="961"/>
    </location>
</feature>
<dbReference type="Gene3D" id="2.10.50.30">
    <property type="entry name" value="GPCR, family 3, nine cysteines domain"/>
    <property type="match status" value="1"/>
</dbReference>
<sequence>NKKRRNRIKYTWHTMKLFLFVFCILVTTSSKGHSAGVNHVHHCENPRRISNLEADLILGGLFPVHVMQPTGKGTQQEYDINFYGVNWVEAMLFTINEINHDPRFFPLNFTLGYDIKDSCNDVPVALKAILDFVLDAGNTTIDKIISKNCSTRYCKCTDKQTLISAVIGAASSPISTNVANLLGVDNTPQISYSSTSVLLSDKTVYHSFFRTIPSDTYQAQALADLLKQFGWTYVSIVASDNAYGRAGLDSLRSELKKKNICIALEEVFNPSLPQNELRRIIKSLKSTPRVRVIILWCERPNALGFLNEASRKRLKGKTWIGTETWGDAWQLESLDENVVGGMLGVLPLLKKHTAYEEHLKSLNPNNTDHNPWMWEYWTKKFNCSWDTEGLMNSTYSRVHVRERELYVYKTKHPNMTIICPKYSQAGPPTGDLLPRNKYTNVMDAVYAVAYAVKNILDCKDRGSFLLDAREKCLSVDEITPNDILKFLKNVSFEGRSGSQIMFDEKGDLRYGSYAIKNLQRSGNNEMKFVEIGNWSGIDGKLSLSNNSKIMWNGWSAEQPISTCSDECRAGFYPVKESVRCCWKCVECETDFIKPKAGQDKCRKCPNGYVSNAPRTKCVKLKSDFLSWGDGEGISAAILAVIGVFISVGVLAVFYKYRNTAVVKASNRELSFVHLGCIVAIFALPFVTIGKPTVAGCAAFPFFFGIPLTLCTSIMLLKTDRLLRIFQARSRLTASSSYLISNKMQVIVAVIMTLVPVILTTIWLIVDPPNVMIKVDNSREGWQIISCDESHELLNIVILAYVLIIALLCTYFAFKARKLPENFNEAKFICFAMFAFCIFWLSFFPAYYDSTGSTRNFVFCLGILSSGYAVLGIMYVPKLRVILFHPENNTTEAFRATTMVAMKKAGVVVSSNSGTPPRITPLPSPVPSRRNSLDLVVTNEGRTSAVSIGRTILPSLTQLGHS</sequence>
<dbReference type="InterPro" id="IPR011500">
    <property type="entry name" value="GPCR_3_9-Cys_dom"/>
</dbReference>
<evidence type="ECO:0000256" key="4">
    <source>
        <dbReference type="ARBA" id="ARBA00022729"/>
    </source>
</evidence>
<feature type="transmembrane region" description="Helical" evidence="11">
    <location>
        <begin position="633"/>
        <end position="656"/>
    </location>
</feature>
<dbReference type="CDD" id="cd13953">
    <property type="entry name" value="7tm_classC_mGluR-like"/>
    <property type="match status" value="1"/>
</dbReference>
<evidence type="ECO:0000256" key="7">
    <source>
        <dbReference type="ARBA" id="ARBA00023136"/>
    </source>
</evidence>
<dbReference type="FunFam" id="3.40.50.2300:FF:000281">
    <property type="entry name" value="Metabotropic glutamate receptor 4"/>
    <property type="match status" value="1"/>
</dbReference>
<dbReference type="InterPro" id="IPR001828">
    <property type="entry name" value="ANF_lig-bd_rcpt"/>
</dbReference>
<organism evidence="14 15">
    <name type="scientific">Pocillopora meandrina</name>
    <dbReference type="NCBI Taxonomy" id="46732"/>
    <lineage>
        <taxon>Eukaryota</taxon>
        <taxon>Metazoa</taxon>
        <taxon>Cnidaria</taxon>
        <taxon>Anthozoa</taxon>
        <taxon>Hexacorallia</taxon>
        <taxon>Scleractinia</taxon>
        <taxon>Astrocoeniina</taxon>
        <taxon>Pocilloporidae</taxon>
        <taxon>Pocillopora</taxon>
    </lineage>
</organism>
<dbReference type="Pfam" id="PF00003">
    <property type="entry name" value="7tm_3"/>
    <property type="match status" value="1"/>
</dbReference>
<dbReference type="PROSITE" id="PS50259">
    <property type="entry name" value="G_PROTEIN_RECEP_F3_4"/>
    <property type="match status" value="1"/>
</dbReference>
<dbReference type="SUPFAM" id="SSF57184">
    <property type="entry name" value="Growth factor receptor domain"/>
    <property type="match status" value="1"/>
</dbReference>
<keyword evidence="5 11" id="KW-1133">Transmembrane helix</keyword>
<reference evidence="14 15" key="1">
    <citation type="submission" date="2022-05" db="EMBL/GenBank/DDBJ databases">
        <authorList>
            <consortium name="Genoscope - CEA"/>
            <person name="William W."/>
        </authorList>
    </citation>
    <scope>NUCLEOTIDE SEQUENCE [LARGE SCALE GENOMIC DNA]</scope>
</reference>
<dbReference type="GO" id="GO:0004930">
    <property type="term" value="F:G protein-coupled receptor activity"/>
    <property type="evidence" value="ECO:0007669"/>
    <property type="project" value="UniProtKB-KW"/>
</dbReference>
<dbReference type="InterPro" id="IPR009030">
    <property type="entry name" value="Growth_fac_rcpt_cys_sf"/>
</dbReference>
<feature type="domain" description="G-protein coupled receptors family 3 profile" evidence="13">
    <location>
        <begin position="631"/>
        <end position="897"/>
    </location>
</feature>
<dbReference type="Proteomes" id="UP001159428">
    <property type="component" value="Unassembled WGS sequence"/>
</dbReference>
<evidence type="ECO:0000256" key="6">
    <source>
        <dbReference type="ARBA" id="ARBA00023040"/>
    </source>
</evidence>
<dbReference type="Pfam" id="PF01094">
    <property type="entry name" value="ANF_receptor"/>
    <property type="match status" value="1"/>
</dbReference>
<evidence type="ECO:0000256" key="2">
    <source>
        <dbReference type="ARBA" id="ARBA00022475"/>
    </source>
</evidence>
<evidence type="ECO:0000256" key="11">
    <source>
        <dbReference type="SAM" id="Phobius"/>
    </source>
</evidence>
<dbReference type="PRINTS" id="PR00248">
    <property type="entry name" value="GPCRMGR"/>
</dbReference>
<dbReference type="GO" id="GO:0005886">
    <property type="term" value="C:plasma membrane"/>
    <property type="evidence" value="ECO:0007669"/>
    <property type="project" value="UniProtKB-SubCell"/>
</dbReference>